<accession>A0A081BB07</accession>
<feature type="transmembrane region" description="Helical" evidence="1">
    <location>
        <begin position="15"/>
        <end position="39"/>
    </location>
</feature>
<feature type="transmembrane region" description="Helical" evidence="1">
    <location>
        <begin position="51"/>
        <end position="69"/>
    </location>
</feature>
<keyword evidence="1" id="KW-0812">Transmembrane</keyword>
<organism evidence="2 3">
    <name type="scientific">Tepidicaulis marinus</name>
    <dbReference type="NCBI Taxonomy" id="1333998"/>
    <lineage>
        <taxon>Bacteria</taxon>
        <taxon>Pseudomonadati</taxon>
        <taxon>Pseudomonadota</taxon>
        <taxon>Alphaproteobacteria</taxon>
        <taxon>Hyphomicrobiales</taxon>
        <taxon>Parvibaculaceae</taxon>
        <taxon>Tepidicaulis</taxon>
    </lineage>
</organism>
<proteinExistence type="predicted"/>
<dbReference type="Proteomes" id="UP000028702">
    <property type="component" value="Unassembled WGS sequence"/>
</dbReference>
<keyword evidence="1" id="KW-1133">Transmembrane helix</keyword>
<protein>
    <submittedName>
        <fullName evidence="2">Conserved protein</fullName>
    </submittedName>
</protein>
<dbReference type="eggNOG" id="ENOG502ZKFW">
    <property type="taxonomic scope" value="Bacteria"/>
</dbReference>
<feature type="transmembrane region" description="Helical" evidence="1">
    <location>
        <begin position="75"/>
        <end position="93"/>
    </location>
</feature>
<evidence type="ECO:0000313" key="3">
    <source>
        <dbReference type="Proteomes" id="UP000028702"/>
    </source>
</evidence>
<reference evidence="2 3" key="1">
    <citation type="submission" date="2014-07" db="EMBL/GenBank/DDBJ databases">
        <title>Tepidicaulis marinum gen. nov., sp. nov., a novel marine bacterium denitrifying nitrate to nitrous oxide strictly under microaerobic conditions.</title>
        <authorList>
            <person name="Takeuchi M."/>
            <person name="Yamagishi T."/>
            <person name="Kamagata Y."/>
            <person name="Oshima K."/>
            <person name="Hattori M."/>
            <person name="Katayama T."/>
            <person name="Hanada S."/>
            <person name="Tamaki H."/>
            <person name="Marumo K."/>
            <person name="Maeda H."/>
            <person name="Nedachi M."/>
            <person name="Iwasaki W."/>
            <person name="Suwa Y."/>
            <person name="Sakata S."/>
        </authorList>
    </citation>
    <scope>NUCLEOTIDE SEQUENCE [LARGE SCALE GENOMIC DNA]</scope>
    <source>
        <strain evidence="2 3">MA2</strain>
    </source>
</reference>
<name>A0A081BB07_9HYPH</name>
<gene>
    <name evidence="2" type="ORF">M2A_1724</name>
</gene>
<dbReference type="RefSeq" id="WP_045445787.1">
    <property type="nucleotide sequence ID" value="NZ_BBIO01000007.1"/>
</dbReference>
<evidence type="ECO:0000313" key="2">
    <source>
        <dbReference type="EMBL" id="GAK45225.1"/>
    </source>
</evidence>
<feature type="transmembrane region" description="Helical" evidence="1">
    <location>
        <begin position="105"/>
        <end position="129"/>
    </location>
</feature>
<keyword evidence="1" id="KW-0472">Membrane</keyword>
<comment type="caution">
    <text evidence="2">The sequence shown here is derived from an EMBL/GenBank/DDBJ whole genome shotgun (WGS) entry which is preliminary data.</text>
</comment>
<dbReference type="EMBL" id="BBIO01000007">
    <property type="protein sequence ID" value="GAK45225.1"/>
    <property type="molecule type" value="Genomic_DNA"/>
</dbReference>
<evidence type="ECO:0000256" key="1">
    <source>
        <dbReference type="SAM" id="Phobius"/>
    </source>
</evidence>
<sequence>MRLSFGTTGSGLHGAFLWTLFTAMAGFLAYALATGDWTIGEGFRENQAAEILQLLYLLAGGLLFFAAAYGETAPAPRRLFAGLGLFLLTVLSREVEVERTWAEPYFLFIIEGDLHYAALGVFWLGLIAASLRYVRAGFEAAWAWAKTRPGVFTLLGIALYLFTDATEKEVLIEGKNQSKMIEETIECVATYFFFASASLSLAGVPRSGHSAFPAKPLEQAR</sequence>
<dbReference type="AlphaFoldDB" id="A0A081BB07"/>
<keyword evidence="3" id="KW-1185">Reference proteome</keyword>